<feature type="transmembrane region" description="Helical" evidence="1">
    <location>
        <begin position="43"/>
        <end position="65"/>
    </location>
</feature>
<keyword evidence="1" id="KW-0812">Transmembrane</keyword>
<evidence type="ECO:0000313" key="2">
    <source>
        <dbReference type="EMBL" id="MFF4219468.1"/>
    </source>
</evidence>
<name>A0ABW6U3R4_9ACTN</name>
<comment type="caution">
    <text evidence="2">The sequence shown here is derived from an EMBL/GenBank/DDBJ whole genome shotgun (WGS) entry which is preliminary data.</text>
</comment>
<sequence length="80" mass="8015">MTGSGPIAATAFTALPGLFLTALITSAFLTVDGLAPAGATTEAYAWLIALIGTGQATGTALTGAVRRGRHRRVPAHAARP</sequence>
<dbReference type="RefSeq" id="WP_388631018.1">
    <property type="nucleotide sequence ID" value="NZ_JBIAUT010000010.1"/>
</dbReference>
<dbReference type="EMBL" id="JBIAUT010000010">
    <property type="protein sequence ID" value="MFF4219468.1"/>
    <property type="molecule type" value="Genomic_DNA"/>
</dbReference>
<proteinExistence type="predicted"/>
<accession>A0ABW6U3R4</accession>
<keyword evidence="3" id="KW-1185">Reference proteome</keyword>
<evidence type="ECO:0000256" key="1">
    <source>
        <dbReference type="SAM" id="Phobius"/>
    </source>
</evidence>
<evidence type="ECO:0000313" key="3">
    <source>
        <dbReference type="Proteomes" id="UP001602123"/>
    </source>
</evidence>
<feature type="transmembrane region" description="Helical" evidence="1">
    <location>
        <begin position="7"/>
        <end position="31"/>
    </location>
</feature>
<keyword evidence="1" id="KW-0472">Membrane</keyword>
<protein>
    <submittedName>
        <fullName evidence="2">Uncharacterized protein</fullName>
    </submittedName>
</protein>
<reference evidence="2 3" key="1">
    <citation type="submission" date="2024-10" db="EMBL/GenBank/DDBJ databases">
        <title>The Natural Products Discovery Center: Release of the First 8490 Sequenced Strains for Exploring Actinobacteria Biosynthetic Diversity.</title>
        <authorList>
            <person name="Kalkreuter E."/>
            <person name="Kautsar S.A."/>
            <person name="Yang D."/>
            <person name="Bader C.D."/>
            <person name="Teijaro C.N."/>
            <person name="Fluegel L."/>
            <person name="Davis C.M."/>
            <person name="Simpson J.R."/>
            <person name="Lauterbach L."/>
            <person name="Steele A.D."/>
            <person name="Gui C."/>
            <person name="Meng S."/>
            <person name="Li G."/>
            <person name="Viehrig K."/>
            <person name="Ye F."/>
            <person name="Su P."/>
            <person name="Kiefer A.F."/>
            <person name="Nichols A."/>
            <person name="Cepeda A.J."/>
            <person name="Yan W."/>
            <person name="Fan B."/>
            <person name="Jiang Y."/>
            <person name="Adhikari A."/>
            <person name="Zheng C.-J."/>
            <person name="Schuster L."/>
            <person name="Cowan T.M."/>
            <person name="Smanski M.J."/>
            <person name="Chevrette M.G."/>
            <person name="De Carvalho L.P.S."/>
            <person name="Shen B."/>
        </authorList>
    </citation>
    <scope>NUCLEOTIDE SEQUENCE [LARGE SCALE GENOMIC DNA]</scope>
    <source>
        <strain evidence="2 3">NPDC001650</strain>
    </source>
</reference>
<organism evidence="2 3">
    <name type="scientific">Streptomyces nondiastaticus</name>
    <dbReference type="NCBI Taxonomy" id="3154512"/>
    <lineage>
        <taxon>Bacteria</taxon>
        <taxon>Bacillati</taxon>
        <taxon>Actinomycetota</taxon>
        <taxon>Actinomycetes</taxon>
        <taxon>Kitasatosporales</taxon>
        <taxon>Streptomycetaceae</taxon>
        <taxon>Streptomyces</taxon>
    </lineage>
</organism>
<keyword evidence="1" id="KW-1133">Transmembrane helix</keyword>
<gene>
    <name evidence="2" type="ORF">ACFYZM_24775</name>
</gene>
<dbReference type="Proteomes" id="UP001602123">
    <property type="component" value="Unassembled WGS sequence"/>
</dbReference>